<dbReference type="Gene3D" id="3.40.50.720">
    <property type="entry name" value="NAD(P)-binding Rossmann-like Domain"/>
    <property type="match status" value="1"/>
</dbReference>
<dbReference type="EMBL" id="SZOH01002710">
    <property type="protein sequence ID" value="TKI93575.1"/>
    <property type="molecule type" value="Genomic_DNA"/>
</dbReference>
<protein>
    <submittedName>
        <fullName evidence="2">KR domain-containing protein</fullName>
    </submittedName>
</protein>
<dbReference type="InterPro" id="IPR013968">
    <property type="entry name" value="PKS_KR"/>
</dbReference>
<sequence length="94" mass="10691">SSIGNVAYHMKFGQSGYNAANEFLDAFAFYKRAHDGVFTVAINWPDWQEVGMSLKSAEIWAKQFNMDMESVLHDGVTVEEGLKVFRSIINRNQQ</sequence>
<reference evidence="2 3" key="1">
    <citation type="journal article" date="2019" name="Environ. Microbiol.">
        <title>An active ?-lactamase is a part of an orchestrated cell wall stress resistance network of Bacillus subtilis and related rhizosphere species.</title>
        <authorList>
            <person name="Bucher T."/>
            <person name="Keren-Paz A."/>
            <person name="Hausser J."/>
            <person name="Olender T."/>
            <person name="Cytryn E."/>
            <person name="Kolodkin-Gal I."/>
        </authorList>
    </citation>
    <scope>NUCLEOTIDE SEQUENCE [LARGE SCALE GENOMIC DNA]</scope>
    <source>
        <strain evidence="2 3">I32</strain>
    </source>
</reference>
<feature type="domain" description="Ketoreductase (KR)" evidence="1">
    <location>
        <begin position="10"/>
        <end position="49"/>
    </location>
</feature>
<name>A0A9X9A3J9_BACCE</name>
<evidence type="ECO:0000313" key="2">
    <source>
        <dbReference type="EMBL" id="TKI93575.1"/>
    </source>
</evidence>
<comment type="caution">
    <text evidence="2">The sequence shown here is derived from an EMBL/GenBank/DDBJ whole genome shotgun (WGS) entry which is preliminary data.</text>
</comment>
<evidence type="ECO:0000259" key="1">
    <source>
        <dbReference type="Pfam" id="PF08659"/>
    </source>
</evidence>
<feature type="non-terminal residue" evidence="2">
    <location>
        <position position="1"/>
    </location>
</feature>
<dbReference type="AlphaFoldDB" id="A0A9X9A3J9"/>
<feature type="non-terminal residue" evidence="2">
    <location>
        <position position="94"/>
    </location>
</feature>
<dbReference type="Pfam" id="PF08659">
    <property type="entry name" value="KR"/>
    <property type="match status" value="1"/>
</dbReference>
<proteinExistence type="predicted"/>
<accession>A0A9X9A3J9</accession>
<dbReference type="Proteomes" id="UP000308444">
    <property type="component" value="Unassembled WGS sequence"/>
</dbReference>
<organism evidence="2 3">
    <name type="scientific">Bacillus cereus</name>
    <dbReference type="NCBI Taxonomy" id="1396"/>
    <lineage>
        <taxon>Bacteria</taxon>
        <taxon>Bacillati</taxon>
        <taxon>Bacillota</taxon>
        <taxon>Bacilli</taxon>
        <taxon>Bacillales</taxon>
        <taxon>Bacillaceae</taxon>
        <taxon>Bacillus</taxon>
        <taxon>Bacillus cereus group</taxon>
    </lineage>
</organism>
<evidence type="ECO:0000313" key="3">
    <source>
        <dbReference type="Proteomes" id="UP000308444"/>
    </source>
</evidence>
<gene>
    <name evidence="2" type="ORF">FC695_29835</name>
</gene>